<organism evidence="2 3">
    <name type="scientific">Schizosaccharomyces osmophilus</name>
    <dbReference type="NCBI Taxonomy" id="2545709"/>
    <lineage>
        <taxon>Eukaryota</taxon>
        <taxon>Fungi</taxon>
        <taxon>Dikarya</taxon>
        <taxon>Ascomycota</taxon>
        <taxon>Taphrinomycotina</taxon>
        <taxon>Schizosaccharomycetes</taxon>
        <taxon>Schizosaccharomycetales</taxon>
        <taxon>Schizosaccharomycetaceae</taxon>
        <taxon>Schizosaccharomyces</taxon>
    </lineage>
</organism>
<feature type="transmembrane region" description="Helical" evidence="1">
    <location>
        <begin position="96"/>
        <end position="118"/>
    </location>
</feature>
<name>A0AAE9WAS4_9SCHI</name>
<dbReference type="KEGG" id="som:SOMG_01878"/>
<gene>
    <name evidence="2" type="primary">eos1</name>
    <name evidence="2" type="ORF">SOMG_01878</name>
</gene>
<dbReference type="AlphaFoldDB" id="A0AAE9WAS4"/>
<dbReference type="GO" id="GO:0006487">
    <property type="term" value="P:protein N-linked glycosylation"/>
    <property type="evidence" value="ECO:0007669"/>
    <property type="project" value="TreeGrafter"/>
</dbReference>
<dbReference type="PANTHER" id="PTHR28147:SF1">
    <property type="entry name" value="N-GLYCOSYLATION PROTEIN EOS1"/>
    <property type="match status" value="1"/>
</dbReference>
<keyword evidence="1" id="KW-0812">Transmembrane</keyword>
<dbReference type="PRINTS" id="PR02070">
    <property type="entry name" value="NGLYCOSEOS1"/>
</dbReference>
<dbReference type="GO" id="GO:0005789">
    <property type="term" value="C:endoplasmic reticulum membrane"/>
    <property type="evidence" value="ECO:0007669"/>
    <property type="project" value="InterPro"/>
</dbReference>
<feature type="transmembrane region" description="Helical" evidence="1">
    <location>
        <begin position="20"/>
        <end position="43"/>
    </location>
</feature>
<proteinExistence type="predicted"/>
<protein>
    <submittedName>
        <fullName evidence="2">N-glycosylation protein Eos1</fullName>
    </submittedName>
</protein>
<dbReference type="EMBL" id="CP115611">
    <property type="protein sequence ID" value="WBW72851.1"/>
    <property type="molecule type" value="Genomic_DNA"/>
</dbReference>
<feature type="transmembrane region" description="Helical" evidence="1">
    <location>
        <begin position="177"/>
        <end position="201"/>
    </location>
</feature>
<keyword evidence="1" id="KW-1133">Transmembrane helix</keyword>
<dbReference type="PANTHER" id="PTHR28147">
    <property type="entry name" value="N-GLYCOSYLATION PROTEIN EOS1"/>
    <property type="match status" value="1"/>
</dbReference>
<dbReference type="InterPro" id="IPR021100">
    <property type="entry name" value="N-glycosylation_EOS1"/>
</dbReference>
<reference evidence="2 3" key="1">
    <citation type="journal article" date="2023" name="G3 (Bethesda)">
        <title>A high-quality reference genome for the fission yeast Schizosaccharomyces osmophilus.</title>
        <authorList>
            <person name="Jia G.S."/>
            <person name="Zhang W.C."/>
            <person name="Liang Y."/>
            <person name="Liu X.H."/>
            <person name="Rhind N."/>
            <person name="Pidoux A."/>
            <person name="Brysch-Herzberg M."/>
            <person name="Du L.L."/>
        </authorList>
    </citation>
    <scope>NUCLEOTIDE SEQUENCE [LARGE SCALE GENOMIC DNA]</scope>
    <source>
        <strain evidence="2 3">CBS 15793</strain>
    </source>
</reference>
<keyword evidence="1" id="KW-0472">Membrane</keyword>
<evidence type="ECO:0000256" key="1">
    <source>
        <dbReference type="SAM" id="Phobius"/>
    </source>
</evidence>
<keyword evidence="3" id="KW-1185">Reference proteome</keyword>
<feature type="transmembrane region" description="Helical" evidence="1">
    <location>
        <begin position="58"/>
        <end position="84"/>
    </location>
</feature>
<dbReference type="Proteomes" id="UP001212411">
    <property type="component" value="Chromosome 1"/>
</dbReference>
<sequence>MRRYLGSVISNPRPAQALGINHPLIVFCFIATRTLSLAPAVYWCLKCLHLFFFGDGRAWLALTSALWTIVSGYLSFVLTTGFLLKWLIHYSIAPTIIRLLSLNVINFSFVSLSVNFITHGDNSLLLPAWIAISCFQTASYIVQDWITSPITRTAPFPSSSSAGNSLSNRHSLDFLEITVFAVVPVGIASFFTMLMLLWQIYNDPIYFLGS</sequence>
<dbReference type="GO" id="GO:0034599">
    <property type="term" value="P:cellular response to oxidative stress"/>
    <property type="evidence" value="ECO:0007669"/>
    <property type="project" value="InterPro"/>
</dbReference>
<feature type="transmembrane region" description="Helical" evidence="1">
    <location>
        <begin position="124"/>
        <end position="142"/>
    </location>
</feature>
<dbReference type="Pfam" id="PF12326">
    <property type="entry name" value="EOS1"/>
    <property type="match status" value="1"/>
</dbReference>
<dbReference type="RefSeq" id="XP_056037094.1">
    <property type="nucleotide sequence ID" value="XM_056180671.1"/>
</dbReference>
<dbReference type="GeneID" id="80875360"/>
<evidence type="ECO:0000313" key="2">
    <source>
        <dbReference type="EMBL" id="WBW72851.1"/>
    </source>
</evidence>
<accession>A0AAE9WAS4</accession>
<evidence type="ECO:0000313" key="3">
    <source>
        <dbReference type="Proteomes" id="UP001212411"/>
    </source>
</evidence>